<keyword evidence="2" id="KW-1185">Reference proteome</keyword>
<dbReference type="EMBL" id="JACHMN010000003">
    <property type="protein sequence ID" value="MBB5873733.1"/>
    <property type="molecule type" value="Genomic_DNA"/>
</dbReference>
<sequence>MSGKLWFLGGLAAGYVLGTRAGREKFDQLAQTVRKVKDDPVVQDAIGIVQAEASKLYADGRNTLNEKLSHSKLGEKLAERRAELDTPANGMPAVNAKP</sequence>
<name>A0A841C3M1_9ACTN</name>
<evidence type="ECO:0008006" key="3">
    <source>
        <dbReference type="Google" id="ProtNLM"/>
    </source>
</evidence>
<evidence type="ECO:0000313" key="1">
    <source>
        <dbReference type="EMBL" id="MBB5873733.1"/>
    </source>
</evidence>
<evidence type="ECO:0000313" key="2">
    <source>
        <dbReference type="Proteomes" id="UP000587527"/>
    </source>
</evidence>
<gene>
    <name evidence="1" type="ORF">F4553_007167</name>
</gene>
<organism evidence="1 2">
    <name type="scientific">Allocatelliglobosispora scoriae</name>
    <dbReference type="NCBI Taxonomy" id="643052"/>
    <lineage>
        <taxon>Bacteria</taxon>
        <taxon>Bacillati</taxon>
        <taxon>Actinomycetota</taxon>
        <taxon>Actinomycetes</taxon>
        <taxon>Micromonosporales</taxon>
        <taxon>Micromonosporaceae</taxon>
        <taxon>Allocatelliglobosispora</taxon>
    </lineage>
</organism>
<proteinExistence type="predicted"/>
<protein>
    <recommendedName>
        <fullName evidence="3">YtxH domain-containing protein</fullName>
    </recommendedName>
</protein>
<reference evidence="1 2" key="1">
    <citation type="submission" date="2020-08" db="EMBL/GenBank/DDBJ databases">
        <title>Sequencing the genomes of 1000 actinobacteria strains.</title>
        <authorList>
            <person name="Klenk H.-P."/>
        </authorList>
    </citation>
    <scope>NUCLEOTIDE SEQUENCE [LARGE SCALE GENOMIC DNA]</scope>
    <source>
        <strain evidence="1 2">DSM 45362</strain>
    </source>
</reference>
<dbReference type="RefSeq" id="WP_184845280.1">
    <property type="nucleotide sequence ID" value="NZ_JACHMN010000003.1"/>
</dbReference>
<comment type="caution">
    <text evidence="1">The sequence shown here is derived from an EMBL/GenBank/DDBJ whole genome shotgun (WGS) entry which is preliminary data.</text>
</comment>
<accession>A0A841C3M1</accession>
<dbReference type="Proteomes" id="UP000587527">
    <property type="component" value="Unassembled WGS sequence"/>
</dbReference>
<dbReference type="AlphaFoldDB" id="A0A841C3M1"/>